<evidence type="ECO:0000256" key="8">
    <source>
        <dbReference type="RuleBase" id="RU003971"/>
    </source>
</evidence>
<dbReference type="OrthoDB" id="6114029at2759"/>
<feature type="non-terminal residue" evidence="14">
    <location>
        <position position="1"/>
    </location>
</feature>
<keyword evidence="15" id="KW-1185">Reference proteome</keyword>
<dbReference type="SUPFAM" id="SSF47986">
    <property type="entry name" value="DEATH domain"/>
    <property type="match status" value="2"/>
</dbReference>
<dbReference type="EMBL" id="QNUK01000519">
    <property type="protein sequence ID" value="KAF5892211.1"/>
    <property type="molecule type" value="Genomic_DNA"/>
</dbReference>
<feature type="domain" description="Caspase family p10" evidence="12">
    <location>
        <begin position="636"/>
        <end position="681"/>
    </location>
</feature>
<dbReference type="Gene3D" id="3.40.50.1460">
    <property type="match status" value="1"/>
</dbReference>
<dbReference type="InterPro" id="IPR001309">
    <property type="entry name" value="Pept_C14_p20"/>
</dbReference>
<evidence type="ECO:0000256" key="6">
    <source>
        <dbReference type="ARBA" id="ARBA00022807"/>
    </source>
</evidence>
<evidence type="ECO:0000256" key="10">
    <source>
        <dbReference type="SAM" id="SignalP"/>
    </source>
</evidence>
<feature type="signal peptide" evidence="10">
    <location>
        <begin position="1"/>
        <end position="22"/>
    </location>
</feature>
<dbReference type="Pfam" id="PF00656">
    <property type="entry name" value="Peptidase_C14"/>
    <property type="match status" value="1"/>
</dbReference>
<dbReference type="FunFam" id="1.10.533.10:FF:000016">
    <property type="entry name" value="CASP8 and FADD-like apoptosis regulator"/>
    <property type="match status" value="1"/>
</dbReference>
<dbReference type="PROSITE" id="PS50208">
    <property type="entry name" value="CASPASE_P20"/>
    <property type="match status" value="1"/>
</dbReference>
<dbReference type="GO" id="GO:0006508">
    <property type="term" value="P:proteolysis"/>
    <property type="evidence" value="ECO:0007669"/>
    <property type="project" value="UniProtKB-KW"/>
</dbReference>
<sequence>QMMDEVVLRARLFLLLLVLVHALSTQNQSSGHVDPLTLTRADPRCWESASALLLEMRTPRIAHTVPDFWDLMVFLKSSDNWKHSALFWDLAQVFWDLYVDCIRSRNHGLGRRHVMRTKRRLTVARSLSADKSFVQESENHFSKLKEFNRAWFQIQAISPNWFKHSNIRRRFGSSGVELTGQRSSLMDDQKQSYRIAEFQGILFQVQNALSLTEVTELVFLCTEMLRKDLSSVNTANELFALLQDYDLLSSEDSSLLFELLKIIKRDKLIRDLQLNPHQSSSRVSLYRQMLFKLSENISEDDLQNIKFMLHETLPRKKLQKEVTTLQLFLEMEKEGLMAADDLRTIEGIIGEVCPHLRKIISQYQVNDVSVPEEVKCKDKSDYQETSIITRPFQPEDTAGTTPYREELLPPSYFSQPPATETRSVLGSISGDVQSSCQGAQDQIAHLSLSENQNRTHDETNPSFPVPNPNSPTLEQYDMNGDWRGFALIINNYDFSHYPKLNNREGTDVDKKSLAAVFQWLGFETMIKQDCTKERMLSALNELRSKDHTNADCVVCCVLTHGYEGGLYGVDGGKVLLSDLIKLLDGHHCPSLREKPKLFFIQACQGSLEQQVVFLQSDGSNNNSNMDMSIYTDAQVPRHSIPVGADYLVAMATVPGYVSFREKDKGTWFIQSLCKKLQQFVP</sequence>
<dbReference type="InterPro" id="IPR016129">
    <property type="entry name" value="Caspase_his_AS"/>
</dbReference>
<dbReference type="PRINTS" id="PR00376">
    <property type="entry name" value="IL1BCENZYME"/>
</dbReference>
<dbReference type="GO" id="GO:0006915">
    <property type="term" value="P:apoptotic process"/>
    <property type="evidence" value="ECO:0007669"/>
    <property type="project" value="UniProtKB-KW"/>
</dbReference>
<keyword evidence="3" id="KW-0053">Apoptosis</keyword>
<feature type="compositionally biased region" description="Polar residues" evidence="9">
    <location>
        <begin position="412"/>
        <end position="422"/>
    </location>
</feature>
<evidence type="ECO:0000259" key="11">
    <source>
        <dbReference type="PROSITE" id="PS50168"/>
    </source>
</evidence>
<dbReference type="GO" id="GO:0005737">
    <property type="term" value="C:cytoplasm"/>
    <property type="evidence" value="ECO:0007669"/>
    <property type="project" value="UniProtKB-ARBA"/>
</dbReference>
<dbReference type="InterPro" id="IPR001875">
    <property type="entry name" value="DED_dom"/>
</dbReference>
<dbReference type="PROSITE" id="PS50207">
    <property type="entry name" value="CASPASE_P10"/>
    <property type="match status" value="1"/>
</dbReference>
<dbReference type="InterPro" id="IPR033139">
    <property type="entry name" value="Caspase_cys_AS"/>
</dbReference>
<feature type="domain" description="Caspase family p20" evidence="13">
    <location>
        <begin position="482"/>
        <end position="607"/>
    </location>
</feature>
<keyword evidence="10" id="KW-0732">Signal</keyword>
<evidence type="ECO:0000259" key="12">
    <source>
        <dbReference type="PROSITE" id="PS50207"/>
    </source>
</evidence>
<dbReference type="Proteomes" id="UP000727407">
    <property type="component" value="Unassembled WGS sequence"/>
</dbReference>
<evidence type="ECO:0000256" key="4">
    <source>
        <dbReference type="ARBA" id="ARBA00022737"/>
    </source>
</evidence>
<name>A0A8J4T9N0_CLAMG</name>
<feature type="chain" id="PRO_5035275773" evidence="10">
    <location>
        <begin position="23"/>
        <end position="681"/>
    </location>
</feature>
<evidence type="ECO:0000256" key="3">
    <source>
        <dbReference type="ARBA" id="ARBA00022703"/>
    </source>
</evidence>
<dbReference type="CDD" id="cd08334">
    <property type="entry name" value="DED_Caspase_8_10_r2"/>
    <property type="match status" value="1"/>
</dbReference>
<organism evidence="14 15">
    <name type="scientific">Clarias magur</name>
    <name type="common">Asian catfish</name>
    <name type="synonym">Macropteronotus magur</name>
    <dbReference type="NCBI Taxonomy" id="1594786"/>
    <lineage>
        <taxon>Eukaryota</taxon>
        <taxon>Metazoa</taxon>
        <taxon>Chordata</taxon>
        <taxon>Craniata</taxon>
        <taxon>Vertebrata</taxon>
        <taxon>Euteleostomi</taxon>
        <taxon>Actinopterygii</taxon>
        <taxon>Neopterygii</taxon>
        <taxon>Teleostei</taxon>
        <taxon>Ostariophysi</taxon>
        <taxon>Siluriformes</taxon>
        <taxon>Clariidae</taxon>
        <taxon>Clarias</taxon>
    </lineage>
</organism>
<reference evidence="14" key="1">
    <citation type="submission" date="2020-07" db="EMBL/GenBank/DDBJ databases">
        <title>Clarias magur genome sequencing, assembly and annotation.</title>
        <authorList>
            <person name="Kushwaha B."/>
            <person name="Kumar R."/>
            <person name="Das P."/>
            <person name="Joshi C.G."/>
            <person name="Kumar D."/>
            <person name="Nagpure N.S."/>
            <person name="Pandey M."/>
            <person name="Agarwal S."/>
            <person name="Srivastava S."/>
            <person name="Singh M."/>
            <person name="Sahoo L."/>
            <person name="Jayasankar P."/>
            <person name="Meher P.K."/>
            <person name="Koringa P.G."/>
            <person name="Iquebal M.A."/>
            <person name="Das S.P."/>
            <person name="Bit A."/>
            <person name="Patnaik S."/>
            <person name="Patel N."/>
            <person name="Shah T.M."/>
            <person name="Hinsu A."/>
            <person name="Jena J.K."/>
        </authorList>
    </citation>
    <scope>NUCLEOTIDE SEQUENCE</scope>
    <source>
        <strain evidence="14">CIFAMagur01</strain>
        <tissue evidence="14">Testis</tissue>
    </source>
</reference>
<dbReference type="PROSITE" id="PS01122">
    <property type="entry name" value="CASPASE_CYS"/>
    <property type="match status" value="1"/>
</dbReference>
<evidence type="ECO:0000313" key="14">
    <source>
        <dbReference type="EMBL" id="KAF5892211.1"/>
    </source>
</evidence>
<dbReference type="PROSITE" id="PS01121">
    <property type="entry name" value="CASPASE_HIS"/>
    <property type="match status" value="1"/>
</dbReference>
<keyword evidence="7" id="KW-0865">Zymogen</keyword>
<evidence type="ECO:0000256" key="2">
    <source>
        <dbReference type="ARBA" id="ARBA00022670"/>
    </source>
</evidence>
<evidence type="ECO:0000256" key="5">
    <source>
        <dbReference type="ARBA" id="ARBA00022801"/>
    </source>
</evidence>
<dbReference type="Gene3D" id="1.10.533.10">
    <property type="entry name" value="Death Domain, Fas"/>
    <property type="match status" value="2"/>
</dbReference>
<comment type="caution">
    <text evidence="14">The sequence shown here is derived from an EMBL/GenBank/DDBJ whole genome shotgun (WGS) entry which is preliminary data.</text>
</comment>
<dbReference type="SUPFAM" id="SSF52129">
    <property type="entry name" value="Caspase-like"/>
    <property type="match status" value="1"/>
</dbReference>
<evidence type="ECO:0000256" key="7">
    <source>
        <dbReference type="ARBA" id="ARBA00023145"/>
    </source>
</evidence>
<feature type="non-terminal residue" evidence="14">
    <location>
        <position position="681"/>
    </location>
</feature>
<dbReference type="GO" id="GO:0004197">
    <property type="term" value="F:cysteine-type endopeptidase activity"/>
    <property type="evidence" value="ECO:0007669"/>
    <property type="project" value="InterPro"/>
</dbReference>
<dbReference type="InterPro" id="IPR011029">
    <property type="entry name" value="DEATH-like_dom_sf"/>
</dbReference>
<dbReference type="GO" id="GO:0042981">
    <property type="term" value="P:regulation of apoptotic process"/>
    <property type="evidence" value="ECO:0007669"/>
    <property type="project" value="InterPro"/>
</dbReference>
<protein>
    <submittedName>
        <fullName evidence="14">Caspase-8-like isoform X3</fullName>
    </submittedName>
</protein>
<dbReference type="InterPro" id="IPR029030">
    <property type="entry name" value="Caspase-like_dom_sf"/>
</dbReference>
<evidence type="ECO:0000256" key="9">
    <source>
        <dbReference type="SAM" id="MobiDB-lite"/>
    </source>
</evidence>
<dbReference type="InterPro" id="IPR015917">
    <property type="entry name" value="Pept_C14A"/>
</dbReference>
<comment type="similarity">
    <text evidence="1 8">Belongs to the peptidase C14A family.</text>
</comment>
<keyword evidence="5" id="KW-0378">Hydrolase</keyword>
<dbReference type="PROSITE" id="PS50168">
    <property type="entry name" value="DED"/>
    <property type="match status" value="2"/>
</dbReference>
<evidence type="ECO:0000313" key="15">
    <source>
        <dbReference type="Proteomes" id="UP000727407"/>
    </source>
</evidence>
<proteinExistence type="inferred from homology"/>
<evidence type="ECO:0000256" key="1">
    <source>
        <dbReference type="ARBA" id="ARBA00010134"/>
    </source>
</evidence>
<feature type="domain" description="DED" evidence="11">
    <location>
        <begin position="197"/>
        <end position="274"/>
    </location>
</feature>
<dbReference type="Pfam" id="PF01335">
    <property type="entry name" value="DED"/>
    <property type="match status" value="2"/>
</dbReference>
<dbReference type="InterPro" id="IPR011600">
    <property type="entry name" value="Pept_C14_caspase"/>
</dbReference>
<accession>A0A8J4T9N0</accession>
<dbReference type="GO" id="GO:0051604">
    <property type="term" value="P:protein maturation"/>
    <property type="evidence" value="ECO:0007669"/>
    <property type="project" value="UniProtKB-ARBA"/>
</dbReference>
<keyword evidence="2" id="KW-0645">Protease</keyword>
<dbReference type="SMART" id="SM00115">
    <property type="entry name" value="CASc"/>
    <property type="match status" value="1"/>
</dbReference>
<dbReference type="PANTHER" id="PTHR48169">
    <property type="entry name" value="DED DOMAIN-CONTAINING PROTEIN"/>
    <property type="match status" value="1"/>
</dbReference>
<keyword evidence="6" id="KW-0788">Thiol protease</keyword>
<dbReference type="InterPro" id="IPR002138">
    <property type="entry name" value="Pept_C14_p10"/>
</dbReference>
<dbReference type="AlphaFoldDB" id="A0A8J4T9N0"/>
<dbReference type="CDD" id="cd00032">
    <property type="entry name" value="CASc"/>
    <property type="match status" value="1"/>
</dbReference>
<dbReference type="SMART" id="SM00031">
    <property type="entry name" value="DED"/>
    <property type="match status" value="2"/>
</dbReference>
<keyword evidence="4" id="KW-0677">Repeat</keyword>
<feature type="domain" description="DED" evidence="11">
    <location>
        <begin position="285"/>
        <end position="362"/>
    </location>
</feature>
<gene>
    <name evidence="14" type="ORF">DAT39_018087</name>
</gene>
<evidence type="ECO:0000259" key="13">
    <source>
        <dbReference type="PROSITE" id="PS50208"/>
    </source>
</evidence>
<feature type="region of interest" description="Disordered" evidence="9">
    <location>
        <begin position="392"/>
        <end position="422"/>
    </location>
</feature>
<dbReference type="PANTHER" id="PTHR48169:SF7">
    <property type="entry name" value="CASPASE 10"/>
    <property type="match status" value="1"/>
</dbReference>